<accession>A0A8S0VTV7</accession>
<evidence type="ECO:0000256" key="1">
    <source>
        <dbReference type="SAM" id="MobiDB-lite"/>
    </source>
</evidence>
<comment type="caution">
    <text evidence="3">The sequence shown here is derived from an EMBL/GenBank/DDBJ whole genome shotgun (WGS) entry which is preliminary data.</text>
</comment>
<dbReference type="Gene3D" id="3.40.50.1820">
    <property type="entry name" value="alpha/beta hydrolase"/>
    <property type="match status" value="1"/>
</dbReference>
<proteinExistence type="predicted"/>
<sequence length="367" mass="41193">MLVQAESHTIPASIDYPFVLKAKRYWTKACTEDPSAQTLIVLHSTSFHKETWDPALEDLFVLLASSGSAIRAGEGTRAKGTRVAIREAWTIDCPNHGESATLNHRALSTPEYANYISCTRYAEAVHRFLTLAPVDFSKRNMIGIGHSLGANSMLILQHLQPIYMFSALIIIEPMVSALGLPALDPLRDRLVSEAARRKDRWGSRDEARKIYRERKKIQSWDRRVVDAFVNYAIYWNNEMRTFTLCCSRQQEKVMYFDEEGPLRSISDMNKLCKDGHIPLHLILGEIPDFIPKHVQEALIAKNSGRRFASSVIMKGVGHLIPQEKPTELAKLIFDILVKTYNSGRAPPSTTTVSSASGTPSSARPSRL</sequence>
<feature type="domain" description="AB hydrolase-1" evidence="2">
    <location>
        <begin position="39"/>
        <end position="330"/>
    </location>
</feature>
<evidence type="ECO:0000313" key="4">
    <source>
        <dbReference type="Proteomes" id="UP000467700"/>
    </source>
</evidence>
<evidence type="ECO:0000259" key="2">
    <source>
        <dbReference type="Pfam" id="PF12697"/>
    </source>
</evidence>
<dbReference type="Pfam" id="PF12697">
    <property type="entry name" value="Abhydrolase_6"/>
    <property type="match status" value="1"/>
</dbReference>
<dbReference type="SUPFAM" id="SSF53474">
    <property type="entry name" value="alpha/beta-Hydrolases"/>
    <property type="match status" value="1"/>
</dbReference>
<protein>
    <recommendedName>
        <fullName evidence="2">AB hydrolase-1 domain-containing protein</fullName>
    </recommendedName>
</protein>
<gene>
    <name evidence="3" type="ORF">AAE3_LOCUS11410</name>
</gene>
<dbReference type="InterPro" id="IPR029058">
    <property type="entry name" value="AB_hydrolase_fold"/>
</dbReference>
<name>A0A8S0VTV7_CYCAE</name>
<dbReference type="AlphaFoldDB" id="A0A8S0VTV7"/>
<dbReference type="OrthoDB" id="94039at2759"/>
<reference evidence="3 4" key="1">
    <citation type="submission" date="2020-01" db="EMBL/GenBank/DDBJ databases">
        <authorList>
            <person name="Gupta K D."/>
        </authorList>
    </citation>
    <scope>NUCLEOTIDE SEQUENCE [LARGE SCALE GENOMIC DNA]</scope>
</reference>
<organism evidence="3 4">
    <name type="scientific">Cyclocybe aegerita</name>
    <name type="common">Black poplar mushroom</name>
    <name type="synonym">Agrocybe aegerita</name>
    <dbReference type="NCBI Taxonomy" id="1973307"/>
    <lineage>
        <taxon>Eukaryota</taxon>
        <taxon>Fungi</taxon>
        <taxon>Dikarya</taxon>
        <taxon>Basidiomycota</taxon>
        <taxon>Agaricomycotina</taxon>
        <taxon>Agaricomycetes</taxon>
        <taxon>Agaricomycetidae</taxon>
        <taxon>Agaricales</taxon>
        <taxon>Agaricineae</taxon>
        <taxon>Bolbitiaceae</taxon>
        <taxon>Cyclocybe</taxon>
    </lineage>
</organism>
<keyword evidence="4" id="KW-1185">Reference proteome</keyword>
<feature type="region of interest" description="Disordered" evidence="1">
    <location>
        <begin position="345"/>
        <end position="367"/>
    </location>
</feature>
<dbReference type="InterPro" id="IPR000073">
    <property type="entry name" value="AB_hydrolase_1"/>
</dbReference>
<dbReference type="EMBL" id="CACVBS010000075">
    <property type="protein sequence ID" value="CAA7269149.1"/>
    <property type="molecule type" value="Genomic_DNA"/>
</dbReference>
<evidence type="ECO:0000313" key="3">
    <source>
        <dbReference type="EMBL" id="CAA7269149.1"/>
    </source>
</evidence>
<dbReference type="Proteomes" id="UP000467700">
    <property type="component" value="Unassembled WGS sequence"/>
</dbReference>